<protein>
    <submittedName>
        <fullName evidence="1">Uncharacterized protein</fullName>
    </submittedName>
</protein>
<name>A0A382ARM4_9ZZZZ</name>
<accession>A0A382ARM4</accession>
<sequence>MLLNSQSYKLYSNYLTNKIYPMEYDILFIISKYTVMPLIKTDIIYVSYHTKCSYINAIVYLTRSYGDKIYTVKKVLNKHL</sequence>
<dbReference type="AlphaFoldDB" id="A0A382ARM4"/>
<gene>
    <name evidence="1" type="ORF">METZ01_LOCUS157049</name>
</gene>
<evidence type="ECO:0000313" key="1">
    <source>
        <dbReference type="EMBL" id="SVB04195.1"/>
    </source>
</evidence>
<dbReference type="EMBL" id="UINC01026547">
    <property type="protein sequence ID" value="SVB04195.1"/>
    <property type="molecule type" value="Genomic_DNA"/>
</dbReference>
<organism evidence="1">
    <name type="scientific">marine metagenome</name>
    <dbReference type="NCBI Taxonomy" id="408172"/>
    <lineage>
        <taxon>unclassified sequences</taxon>
        <taxon>metagenomes</taxon>
        <taxon>ecological metagenomes</taxon>
    </lineage>
</organism>
<reference evidence="1" key="1">
    <citation type="submission" date="2018-05" db="EMBL/GenBank/DDBJ databases">
        <authorList>
            <person name="Lanie J.A."/>
            <person name="Ng W.-L."/>
            <person name="Kazmierczak K.M."/>
            <person name="Andrzejewski T.M."/>
            <person name="Davidsen T.M."/>
            <person name="Wayne K.J."/>
            <person name="Tettelin H."/>
            <person name="Glass J.I."/>
            <person name="Rusch D."/>
            <person name="Podicherti R."/>
            <person name="Tsui H.-C.T."/>
            <person name="Winkler M.E."/>
        </authorList>
    </citation>
    <scope>NUCLEOTIDE SEQUENCE</scope>
</reference>
<proteinExistence type="predicted"/>